<dbReference type="GO" id="GO:0005576">
    <property type="term" value="C:extracellular region"/>
    <property type="evidence" value="ECO:0007669"/>
    <property type="project" value="TreeGrafter"/>
</dbReference>
<dbReference type="GO" id="GO:0003844">
    <property type="term" value="F:1,4-alpha-glucan branching enzyme activity"/>
    <property type="evidence" value="ECO:0007669"/>
    <property type="project" value="InterPro"/>
</dbReference>
<dbReference type="Proteomes" id="UP000323166">
    <property type="component" value="Unassembled WGS sequence"/>
</dbReference>
<feature type="binding site" evidence="4">
    <location>
        <position position="257"/>
    </location>
    <ligand>
        <name>substrate</name>
    </ligand>
</feature>
<dbReference type="Gene3D" id="3.40.50.2000">
    <property type="entry name" value="Glycogen Phosphorylase B"/>
    <property type="match status" value="2"/>
</dbReference>
<evidence type="ECO:0000313" key="10">
    <source>
        <dbReference type="EMBL" id="TYO93888.1"/>
    </source>
</evidence>
<feature type="active site" description="Proton donor" evidence="3">
    <location>
        <position position="349"/>
    </location>
</feature>
<feature type="domain" description="Glycosyl transferase family 1" evidence="6">
    <location>
        <begin position="733"/>
        <end position="895"/>
    </location>
</feature>
<dbReference type="AlphaFoldDB" id="A0A5S4ZQR5"/>
<comment type="caution">
    <text evidence="10">The sequence shown here is derived from an EMBL/GenBank/DDBJ whole genome shotgun (WGS) entry which is preliminary data.</text>
</comment>
<evidence type="ECO:0000259" key="8">
    <source>
        <dbReference type="Pfam" id="PF09210"/>
    </source>
</evidence>
<dbReference type="InterPro" id="IPR028995">
    <property type="entry name" value="Glyco_hydro_57/38_cen_sf"/>
</dbReference>
<evidence type="ECO:0000256" key="2">
    <source>
        <dbReference type="ARBA" id="ARBA00023277"/>
    </source>
</evidence>
<evidence type="ECO:0000256" key="1">
    <source>
        <dbReference type="ARBA" id="ARBA00006821"/>
    </source>
</evidence>
<dbReference type="InterPro" id="IPR004300">
    <property type="entry name" value="Glyco_hydro_57_N"/>
</dbReference>
<dbReference type="Pfam" id="PF09210">
    <property type="entry name" value="BE_C"/>
    <property type="match status" value="1"/>
</dbReference>
<dbReference type="InterPro" id="IPR037090">
    <property type="entry name" value="57_glycoside_trans_central"/>
</dbReference>
<protein>
    <submittedName>
        <fullName evidence="10">1,4-alpha-glucan branching enzyme</fullName>
    </submittedName>
</protein>
<dbReference type="PANTHER" id="PTHR41695">
    <property type="entry name" value="1,4-ALPHA-GLUCAN BRANCHING ENZYME RV3031-RELATED"/>
    <property type="match status" value="1"/>
</dbReference>
<dbReference type="RefSeq" id="WP_166512520.1">
    <property type="nucleotide sequence ID" value="NZ_VNHM01000017.1"/>
</dbReference>
<feature type="binding site" evidence="4">
    <location>
        <position position="462"/>
    </location>
    <ligand>
        <name>substrate</name>
    </ligand>
</feature>
<reference evidence="10 11" key="1">
    <citation type="submission" date="2019-07" db="EMBL/GenBank/DDBJ databases">
        <title>Genomic Encyclopedia of Type Strains, Phase I: the one thousand microbial genomes (KMG-I) project.</title>
        <authorList>
            <person name="Kyrpides N."/>
        </authorList>
    </citation>
    <scope>NUCLEOTIDE SEQUENCE [LARGE SCALE GENOMIC DNA]</scope>
    <source>
        <strain evidence="10 11">DSM 6562</strain>
    </source>
</reference>
<evidence type="ECO:0000259" key="9">
    <source>
        <dbReference type="Pfam" id="PF13439"/>
    </source>
</evidence>
<dbReference type="SUPFAM" id="SSF88688">
    <property type="entry name" value="Families 57/38 glycoside transferase middle domain"/>
    <property type="match status" value="1"/>
</dbReference>
<accession>A0A5S4ZQR5</accession>
<feature type="binding site" evidence="4">
    <location>
        <position position="402"/>
    </location>
    <ligand>
        <name>substrate</name>
    </ligand>
</feature>
<dbReference type="Gene3D" id="3.20.110.10">
    <property type="entry name" value="Glycoside hydrolase 38, N terminal domain"/>
    <property type="match status" value="1"/>
</dbReference>
<proteinExistence type="inferred from homology"/>
<dbReference type="Pfam" id="PF03065">
    <property type="entry name" value="Glyco_hydro_57"/>
    <property type="match status" value="1"/>
</dbReference>
<dbReference type="InterPro" id="IPR015293">
    <property type="entry name" value="BE_C"/>
</dbReference>
<dbReference type="SUPFAM" id="SSF53756">
    <property type="entry name" value="UDP-Glycosyltransferase/glycogen phosphorylase"/>
    <property type="match status" value="1"/>
</dbReference>
<comment type="similarity">
    <text evidence="1 5">Belongs to the glycosyl hydrolase 57 family.</text>
</comment>
<organism evidence="10 11">
    <name type="scientific">Desulfallas thermosapovorans DSM 6562</name>
    <dbReference type="NCBI Taxonomy" id="1121431"/>
    <lineage>
        <taxon>Bacteria</taxon>
        <taxon>Bacillati</taxon>
        <taxon>Bacillota</taxon>
        <taxon>Clostridia</taxon>
        <taxon>Eubacteriales</taxon>
        <taxon>Desulfallaceae</taxon>
        <taxon>Desulfallas</taxon>
    </lineage>
</organism>
<dbReference type="InterPro" id="IPR027291">
    <property type="entry name" value="Glyco_hydro_38_N_sf"/>
</dbReference>
<feature type="domain" description="Glycosyltransferase subfamily 4-like N-terminal" evidence="9">
    <location>
        <begin position="552"/>
        <end position="726"/>
    </location>
</feature>
<dbReference type="SUPFAM" id="SSF88713">
    <property type="entry name" value="Glycoside hydrolase/deacetylase"/>
    <property type="match status" value="1"/>
</dbReference>
<evidence type="ECO:0000256" key="4">
    <source>
        <dbReference type="PIRSR" id="PIRSR640042-2"/>
    </source>
</evidence>
<evidence type="ECO:0000256" key="5">
    <source>
        <dbReference type="RuleBase" id="RU361196"/>
    </source>
</evidence>
<dbReference type="Gene3D" id="1.20.1430.10">
    <property type="entry name" value="Families 57/38 glycoside transferase, middle domain"/>
    <property type="match status" value="1"/>
</dbReference>
<feature type="binding site" evidence="4">
    <location>
        <position position="240"/>
    </location>
    <ligand>
        <name>substrate</name>
    </ligand>
</feature>
<dbReference type="InterPro" id="IPR011330">
    <property type="entry name" value="Glyco_hydro/deAcase_b/a-brl"/>
</dbReference>
<keyword evidence="2 5" id="KW-0119">Carbohydrate metabolism</keyword>
<feature type="domain" description="1,4-alpha-glucan branching enzyme C-terminal" evidence="8">
    <location>
        <begin position="422"/>
        <end position="522"/>
    </location>
</feature>
<gene>
    <name evidence="10" type="ORF">LX24_02572</name>
</gene>
<evidence type="ECO:0000313" key="11">
    <source>
        <dbReference type="Proteomes" id="UP000323166"/>
    </source>
</evidence>
<evidence type="ECO:0000259" key="7">
    <source>
        <dbReference type="Pfam" id="PF03065"/>
    </source>
</evidence>
<sequence length="922" mass="104940">MNKGYLALVLHGHLPYVRHPEVPEMLEERWLFEALTECYLPLLNVFDSLQRDGVNFRLTLSLSPTLITMLDDELLQERYLKHLHKSIKLAELEQKRLQNDPHYRHLAGFYLETLVKIKEQYEQYSYNLIKPLKQLQEEGFLEIITTCATHGFLPLMASRSSWQAQIQTALQLYTRYFDQPPAGIWLPECAYTPGLDEVLKEYRISYFFVDTHGITHSRPAPLYGTYAPVCTRAGVAAFGRDPDSSRQVWDRHSGYPGDPWYREFYRDIGYDLDLSYIGPFLPGNNIRVDTGFKYHRITGNGQHKEPYLPAMARERAARHAEDFLHQRCRQIEQAACHMDRHPLVVAPYDAELFGHWWYEGPAWLNFLCREIAACDILHMVTPAEYLLEYPDNQAVDIPMCSWGAGGYNEFWLNPSNDWLYKHLHRAEDKMTELADSHPKAKDLTARCLNQAARELLLAQSSDWPFIIHSNTAVEYAVRRFKNHIGRFNILAQMLESSNIDPEILEAIETRSKFLPDIDYHIYRSHTTARRPATARSGYRILMLSWEYPPKTVGGLARHVHDLSCALAALGDEVHVITCPVSDRGIYSLERGVHVHRIHPDRLTAQNFMEWVGQLNTAMVERSGKLAEVFGTFDLVHAHDWLVGDAAGKICDQMALPLVATIHATEHGRNQGLYTDLQRHIHSLEQELANRADLIIGCSRYMGREIARLFNQPADKINIIPNGVDIDSISPDREKKSPGEEKSIVFLGRLVPEKGVQVLIKALPLILQQAGPVKLHIAGKGPYQSELAKLARDLGVAGQVHFNGFVNDHDRNKLLGRSDVAVFPSLYEPFGIVALEAMAAGIPVVVSDTGGLRDIIEHGIDGYCAPPGDPAMLAHYIAELLNNPELARHFTRRARRNVAVKFNWQQIASDTLEVYSRVRLKIS</sequence>
<feature type="domain" description="Glycoside hydrolase family 57 N-terminal" evidence="7">
    <location>
        <begin position="7"/>
        <end position="398"/>
    </location>
</feature>
<evidence type="ECO:0000256" key="3">
    <source>
        <dbReference type="PIRSR" id="PIRSR640042-1"/>
    </source>
</evidence>
<keyword evidence="11" id="KW-1185">Reference proteome</keyword>
<dbReference type="PANTHER" id="PTHR41695:SF1">
    <property type="entry name" value="1,4-ALPHA-GLUCAN BRANCHING ENZYME TK1436"/>
    <property type="match status" value="1"/>
</dbReference>
<dbReference type="Pfam" id="PF00534">
    <property type="entry name" value="Glycos_transf_1"/>
    <property type="match status" value="1"/>
</dbReference>
<feature type="active site" description="Nucleophile" evidence="3">
    <location>
        <position position="188"/>
    </location>
</feature>
<dbReference type="InterPro" id="IPR028098">
    <property type="entry name" value="Glyco_trans_4-like_N"/>
</dbReference>
<dbReference type="Pfam" id="PF13439">
    <property type="entry name" value="Glyco_transf_4"/>
    <property type="match status" value="1"/>
</dbReference>
<dbReference type="InterPro" id="IPR001296">
    <property type="entry name" value="Glyco_trans_1"/>
</dbReference>
<dbReference type="CDD" id="cd10792">
    <property type="entry name" value="GH57N_AmyC_like"/>
    <property type="match status" value="1"/>
</dbReference>
<dbReference type="CDD" id="cd03801">
    <property type="entry name" value="GT4_PimA-like"/>
    <property type="match status" value="1"/>
</dbReference>
<evidence type="ECO:0000259" key="6">
    <source>
        <dbReference type="Pfam" id="PF00534"/>
    </source>
</evidence>
<dbReference type="EMBL" id="VNHM01000017">
    <property type="protein sequence ID" value="TYO93888.1"/>
    <property type="molecule type" value="Genomic_DNA"/>
</dbReference>
<dbReference type="InterPro" id="IPR040042">
    <property type="entry name" value="Branching_enz_MT3115-like"/>
</dbReference>
<dbReference type="GO" id="GO:0030979">
    <property type="term" value="P:alpha-glucan biosynthetic process"/>
    <property type="evidence" value="ECO:0007669"/>
    <property type="project" value="InterPro"/>
</dbReference>
<name>A0A5S4ZQR5_9FIRM</name>